<protein>
    <recommendedName>
        <fullName evidence="2">CxC2-like cysteine cluster KDZ transposase-associated domain-containing protein</fullName>
    </recommendedName>
</protein>
<feature type="domain" description="CxC2-like cysteine cluster KDZ transposase-associated" evidence="2">
    <location>
        <begin position="210"/>
        <end position="319"/>
    </location>
</feature>
<feature type="region of interest" description="Disordered" evidence="1">
    <location>
        <begin position="1074"/>
        <end position="1110"/>
    </location>
</feature>
<dbReference type="PANTHER" id="PTHR33104">
    <property type="entry name" value="SI:DKEY-29D5.2"/>
    <property type="match status" value="1"/>
</dbReference>
<sequence>MSRVNRKRKLPSAEGHLMTHTATFSLADITGNHTAAPITTFVERASADNRRSYREEVVIEPPSPVKRARVGHVRPIPAPTSVHCEESHDFEERYQMGFDLDPPPISADPSVPKPTRVVKPSDPALARFRSQRDTYLGNLLRRDGCIWPLAEDQCTDCQEPTNASDPQIFRCKSCYGDELVCGGCMVTRHSANPLHRIERWNGRFFEPSNLKSLGLRVQLGHRVGDRCAGATPLHTSVVVLHTNGIYEVAVDSCDCERRLWAGSPEEQLQRAGWFPATDDRPRTCATFEVLDTFLTLTYQAKTTMYDYYSVLEKLTNNTGIKPPNCYQAFLRMVREYAHLLMLKRAGRGHAQSGVMGTQQGELSVRCPCCPVPGVNLPEGWENAPAGSQFLYIFFLAIDTCFRLKRRLVSSVLKDPSLASGWAYMVETLSYRDYLLTVTDQKEMSTCSGLAALDHANTKFARRYAATGVGMGVCARHEFVQLNGVGDLQKGKRYANMDWIFACILLHIDPRLRKFISYDIVCQWWKNLRNRLRLLPPRVRIVLVMALLRFVIPKMHIKGHLPECQTTYSLNFVPGSGQTCGEGIERLWAHIGSVGSSTREMGPGSREDTLGIMELAKDCGFGVTGERLRTKWSRAKSEYADQLEAFTDFSAQQAARVPDWRRMVEEFEKDPEAKNPYQMTVKAITEAEILLQLEKDDAERVQNGVPSIHSVERKKSGSSVQEIDVVALRRALNGSIQRLRKLQATYTPAAIVALSSRENVPEDEQPEHVLLFLPSALPPAARMMPGVDALVVMEDSVRDAQCSTALERLRRALTAKSRLVTYKTIQSRHQGANTRARGIVERNETKIHLSSEKYQMAWAAKLRMVDGDVTRVGWPQLRKEDIRCMADAEEEIRGAERRRAQVERCNRREDELRLEGQLPQLTAEEIERRARGGENVRVMSWIWMSAGGKQSEEDVDEALQIEWCKAWSRVRRWEEDVRLVEEEVRRAGVTLEYRACEWERRTRTVPVGADEWNEWGQASGQWTVERAQGAVAYALKQAAILRDLARRITVSMAEQRRGRGKRRRLVHDDEWVNVDGDAGDAVEDEEDELEDLRADQVADDDFVLGGRDDED</sequence>
<dbReference type="EMBL" id="JARJCW010000041">
    <property type="protein sequence ID" value="KAJ7206096.1"/>
    <property type="molecule type" value="Genomic_DNA"/>
</dbReference>
<dbReference type="InterPro" id="IPR041457">
    <property type="entry name" value="CxC2_KDZ-assoc"/>
</dbReference>
<keyword evidence="4" id="KW-1185">Reference proteome</keyword>
<dbReference type="PANTHER" id="PTHR33104:SF2">
    <property type="entry name" value="CXC3 LIKE CYSTEINE CLUSTER DOMAIN-CONTAINING PROTEIN"/>
    <property type="match status" value="1"/>
</dbReference>
<organism evidence="3 4">
    <name type="scientific">Mycena pura</name>
    <dbReference type="NCBI Taxonomy" id="153505"/>
    <lineage>
        <taxon>Eukaryota</taxon>
        <taxon>Fungi</taxon>
        <taxon>Dikarya</taxon>
        <taxon>Basidiomycota</taxon>
        <taxon>Agaricomycotina</taxon>
        <taxon>Agaricomycetes</taxon>
        <taxon>Agaricomycetidae</taxon>
        <taxon>Agaricales</taxon>
        <taxon>Marasmiineae</taxon>
        <taxon>Mycenaceae</taxon>
        <taxon>Mycena</taxon>
    </lineage>
</organism>
<name>A0AAD6YET9_9AGAR</name>
<evidence type="ECO:0000259" key="2">
    <source>
        <dbReference type="Pfam" id="PF18803"/>
    </source>
</evidence>
<accession>A0AAD6YET9</accession>
<evidence type="ECO:0000256" key="1">
    <source>
        <dbReference type="SAM" id="MobiDB-lite"/>
    </source>
</evidence>
<dbReference type="InterPro" id="IPR040521">
    <property type="entry name" value="KDZ"/>
</dbReference>
<gene>
    <name evidence="3" type="ORF">GGX14DRAFT_568557</name>
</gene>
<feature type="compositionally biased region" description="Acidic residues" evidence="1">
    <location>
        <begin position="1096"/>
        <end position="1110"/>
    </location>
</feature>
<evidence type="ECO:0000313" key="3">
    <source>
        <dbReference type="EMBL" id="KAJ7206096.1"/>
    </source>
</evidence>
<dbReference type="Pfam" id="PF18758">
    <property type="entry name" value="KDZ"/>
    <property type="match status" value="1"/>
</dbReference>
<reference evidence="3" key="1">
    <citation type="submission" date="2023-03" db="EMBL/GenBank/DDBJ databases">
        <title>Massive genome expansion in bonnet fungi (Mycena s.s.) driven by repeated elements and novel gene families across ecological guilds.</title>
        <authorList>
            <consortium name="Lawrence Berkeley National Laboratory"/>
            <person name="Harder C.B."/>
            <person name="Miyauchi S."/>
            <person name="Viragh M."/>
            <person name="Kuo A."/>
            <person name="Thoen E."/>
            <person name="Andreopoulos B."/>
            <person name="Lu D."/>
            <person name="Skrede I."/>
            <person name="Drula E."/>
            <person name="Henrissat B."/>
            <person name="Morin E."/>
            <person name="Kohler A."/>
            <person name="Barry K."/>
            <person name="LaButti K."/>
            <person name="Morin E."/>
            <person name="Salamov A."/>
            <person name="Lipzen A."/>
            <person name="Mereny Z."/>
            <person name="Hegedus B."/>
            <person name="Baldrian P."/>
            <person name="Stursova M."/>
            <person name="Weitz H."/>
            <person name="Taylor A."/>
            <person name="Grigoriev I.V."/>
            <person name="Nagy L.G."/>
            <person name="Martin F."/>
            <person name="Kauserud H."/>
        </authorList>
    </citation>
    <scope>NUCLEOTIDE SEQUENCE</scope>
    <source>
        <strain evidence="3">9144</strain>
    </source>
</reference>
<proteinExistence type="predicted"/>
<feature type="region of interest" description="Disordered" evidence="1">
    <location>
        <begin position="99"/>
        <end position="118"/>
    </location>
</feature>
<evidence type="ECO:0000313" key="4">
    <source>
        <dbReference type="Proteomes" id="UP001219525"/>
    </source>
</evidence>
<dbReference type="AlphaFoldDB" id="A0AAD6YET9"/>
<dbReference type="Proteomes" id="UP001219525">
    <property type="component" value="Unassembled WGS sequence"/>
</dbReference>
<feature type="compositionally biased region" description="Acidic residues" evidence="1">
    <location>
        <begin position="1076"/>
        <end position="1089"/>
    </location>
</feature>
<dbReference type="Pfam" id="PF18803">
    <property type="entry name" value="CxC2"/>
    <property type="match status" value="1"/>
</dbReference>
<comment type="caution">
    <text evidence="3">The sequence shown here is derived from an EMBL/GenBank/DDBJ whole genome shotgun (WGS) entry which is preliminary data.</text>
</comment>